<gene>
    <name evidence="14" type="ORF">FD09_GL002153</name>
</gene>
<keyword evidence="9" id="KW-0406">Ion transport</keyword>
<dbReference type="Proteomes" id="UP000051330">
    <property type="component" value="Unassembled WGS sequence"/>
</dbReference>
<keyword evidence="3" id="KW-0813">Transport</keyword>
<dbReference type="OrthoDB" id="7626281at2"/>
<keyword evidence="4" id="KW-0633">Potassium transport</keyword>
<keyword evidence="8 13" id="KW-1133">Transmembrane helix</keyword>
<evidence type="ECO:0000256" key="8">
    <source>
        <dbReference type="ARBA" id="ARBA00022989"/>
    </source>
</evidence>
<reference evidence="14 15" key="1">
    <citation type="journal article" date="2015" name="Genome Announc.">
        <title>Expanding the biotechnology potential of lactobacilli through comparative genomics of 213 strains and associated genera.</title>
        <authorList>
            <person name="Sun Z."/>
            <person name="Harris H.M."/>
            <person name="McCann A."/>
            <person name="Guo C."/>
            <person name="Argimon S."/>
            <person name="Zhang W."/>
            <person name="Yang X."/>
            <person name="Jeffery I.B."/>
            <person name="Cooney J.C."/>
            <person name="Kagawa T.F."/>
            <person name="Liu W."/>
            <person name="Song Y."/>
            <person name="Salvetti E."/>
            <person name="Wrobel A."/>
            <person name="Rasinkangas P."/>
            <person name="Parkhill J."/>
            <person name="Rea M.C."/>
            <person name="O'Sullivan O."/>
            <person name="Ritari J."/>
            <person name="Douillard F.P."/>
            <person name="Paul Ross R."/>
            <person name="Yang R."/>
            <person name="Briner A.E."/>
            <person name="Felis G.E."/>
            <person name="de Vos W.M."/>
            <person name="Barrangou R."/>
            <person name="Klaenhammer T.R."/>
            <person name="Caufield P.W."/>
            <person name="Cui Y."/>
            <person name="Zhang H."/>
            <person name="O'Toole P.W."/>
        </authorList>
    </citation>
    <scope>NUCLEOTIDE SEQUENCE [LARGE SCALE GENOMIC DNA]</scope>
    <source>
        <strain evidence="14 15">DSM 12744</strain>
    </source>
</reference>
<evidence type="ECO:0000256" key="13">
    <source>
        <dbReference type="SAM" id="Phobius"/>
    </source>
</evidence>
<dbReference type="PATRIC" id="fig|1423792.3.peg.2195"/>
<evidence type="ECO:0000256" key="11">
    <source>
        <dbReference type="ARBA" id="ARBA00023303"/>
    </source>
</evidence>
<dbReference type="PANTHER" id="PTHR31462">
    <property type="entry name" value="ENDOSOMAL/LYSOSOMAL POTASSIUM CHANNEL TMEM175"/>
    <property type="match status" value="1"/>
</dbReference>
<keyword evidence="10 13" id="KW-0472">Membrane</keyword>
<evidence type="ECO:0000256" key="6">
    <source>
        <dbReference type="ARBA" id="ARBA00022826"/>
    </source>
</evidence>
<evidence type="ECO:0000256" key="1">
    <source>
        <dbReference type="ARBA" id="ARBA00004141"/>
    </source>
</evidence>
<feature type="transmembrane region" description="Helical" evidence="13">
    <location>
        <begin position="37"/>
        <end position="58"/>
    </location>
</feature>
<evidence type="ECO:0000256" key="12">
    <source>
        <dbReference type="ARBA" id="ARBA00034430"/>
    </source>
</evidence>
<evidence type="ECO:0000313" key="15">
    <source>
        <dbReference type="Proteomes" id="UP000051330"/>
    </source>
</evidence>
<feature type="transmembrane region" description="Helical" evidence="13">
    <location>
        <begin position="154"/>
        <end position="181"/>
    </location>
</feature>
<dbReference type="GO" id="GO:0015252">
    <property type="term" value="F:proton channel activity"/>
    <property type="evidence" value="ECO:0007669"/>
    <property type="project" value="InterPro"/>
</dbReference>
<feature type="transmembrane region" description="Helical" evidence="13">
    <location>
        <begin position="70"/>
        <end position="90"/>
    </location>
</feature>
<dbReference type="InterPro" id="IPR010617">
    <property type="entry name" value="TMEM175-like"/>
</dbReference>
<dbReference type="GO" id="GO:0016020">
    <property type="term" value="C:membrane"/>
    <property type="evidence" value="ECO:0007669"/>
    <property type="project" value="UniProtKB-SubCell"/>
</dbReference>
<evidence type="ECO:0000313" key="14">
    <source>
        <dbReference type="EMBL" id="KRL13326.1"/>
    </source>
</evidence>
<dbReference type="Pfam" id="PF06736">
    <property type="entry name" value="TMEM175"/>
    <property type="match status" value="1"/>
</dbReference>
<protein>
    <recommendedName>
        <fullName evidence="16">Integral membrane protein</fullName>
    </recommendedName>
</protein>
<sequence length="193" mass="21733">MGKERLAAFEDAVLAIIMAILVLELKKPDTINWAGLWALRANFFAYALSFFWLGLMWVSHHNNWLLVKKIDMTTTLLTLVLLFFSSLFPYTTSIVSENFNNTTAQVFYGAIIILISLINVALSLNLRKLNPRANFGLLYTTSDRTVILDLATKMIGLLIALVVYPPAMVFAIVIASLLLLFNFSEHPIRHGQL</sequence>
<dbReference type="RefSeq" id="WP_057819223.1">
    <property type="nucleotide sequence ID" value="NZ_AZEC01000004.1"/>
</dbReference>
<evidence type="ECO:0008006" key="16">
    <source>
        <dbReference type="Google" id="ProtNLM"/>
    </source>
</evidence>
<name>A0A0R1MYX2_9LACO</name>
<dbReference type="GO" id="GO:0005267">
    <property type="term" value="F:potassium channel activity"/>
    <property type="evidence" value="ECO:0007669"/>
    <property type="project" value="UniProtKB-KW"/>
</dbReference>
<keyword evidence="15" id="KW-1185">Reference proteome</keyword>
<comment type="catalytic activity">
    <reaction evidence="12">
        <text>K(+)(in) = K(+)(out)</text>
        <dbReference type="Rhea" id="RHEA:29463"/>
        <dbReference type="ChEBI" id="CHEBI:29103"/>
    </reaction>
</comment>
<keyword evidence="11" id="KW-0407">Ion channel</keyword>
<dbReference type="PANTHER" id="PTHR31462:SF5">
    <property type="entry name" value="ENDOSOMAL_LYSOSOMAL PROTON CHANNEL TMEM175"/>
    <property type="match status" value="1"/>
</dbReference>
<feature type="transmembrane region" description="Helical" evidence="13">
    <location>
        <begin position="102"/>
        <end position="122"/>
    </location>
</feature>
<keyword evidence="7" id="KW-0630">Potassium</keyword>
<proteinExistence type="inferred from homology"/>
<comment type="subcellular location">
    <subcellularLocation>
        <location evidence="1">Membrane</location>
        <topology evidence="1">Multi-pass membrane protein</topology>
    </subcellularLocation>
</comment>
<evidence type="ECO:0000256" key="2">
    <source>
        <dbReference type="ARBA" id="ARBA00006920"/>
    </source>
</evidence>
<evidence type="ECO:0000256" key="7">
    <source>
        <dbReference type="ARBA" id="ARBA00022958"/>
    </source>
</evidence>
<organism evidence="14 15">
    <name type="scientific">Schleiferilactobacillus perolens DSM 12744</name>
    <dbReference type="NCBI Taxonomy" id="1423792"/>
    <lineage>
        <taxon>Bacteria</taxon>
        <taxon>Bacillati</taxon>
        <taxon>Bacillota</taxon>
        <taxon>Bacilli</taxon>
        <taxon>Lactobacillales</taxon>
        <taxon>Lactobacillaceae</taxon>
        <taxon>Schleiferilactobacillus</taxon>
    </lineage>
</organism>
<evidence type="ECO:0000256" key="4">
    <source>
        <dbReference type="ARBA" id="ARBA00022538"/>
    </source>
</evidence>
<accession>A0A0R1MYX2</accession>
<comment type="caution">
    <text evidence="14">The sequence shown here is derived from an EMBL/GenBank/DDBJ whole genome shotgun (WGS) entry which is preliminary data.</text>
</comment>
<comment type="similarity">
    <text evidence="2">Belongs to the TMEM175 family.</text>
</comment>
<keyword evidence="6" id="KW-0631">Potassium channel</keyword>
<evidence type="ECO:0000256" key="5">
    <source>
        <dbReference type="ARBA" id="ARBA00022692"/>
    </source>
</evidence>
<feature type="transmembrane region" description="Helical" evidence="13">
    <location>
        <begin position="7"/>
        <end position="25"/>
    </location>
</feature>
<dbReference type="STRING" id="1423792.FD09_GL002153"/>
<dbReference type="EMBL" id="AZEC01000004">
    <property type="protein sequence ID" value="KRL13326.1"/>
    <property type="molecule type" value="Genomic_DNA"/>
</dbReference>
<evidence type="ECO:0000256" key="10">
    <source>
        <dbReference type="ARBA" id="ARBA00023136"/>
    </source>
</evidence>
<keyword evidence="5 13" id="KW-0812">Transmembrane</keyword>
<evidence type="ECO:0000256" key="3">
    <source>
        <dbReference type="ARBA" id="ARBA00022448"/>
    </source>
</evidence>
<evidence type="ECO:0000256" key="9">
    <source>
        <dbReference type="ARBA" id="ARBA00023065"/>
    </source>
</evidence>
<dbReference type="AlphaFoldDB" id="A0A0R1MYX2"/>